<keyword evidence="1" id="KW-1133">Transmembrane helix</keyword>
<evidence type="ECO:0000313" key="3">
    <source>
        <dbReference type="Proteomes" id="UP001152321"/>
    </source>
</evidence>
<proteinExistence type="predicted"/>
<dbReference type="Proteomes" id="UP001152321">
    <property type="component" value="Unassembled WGS sequence"/>
</dbReference>
<feature type="transmembrane region" description="Helical" evidence="1">
    <location>
        <begin position="97"/>
        <end position="120"/>
    </location>
</feature>
<dbReference type="EMBL" id="JANRMI010000004">
    <property type="protein sequence ID" value="MDG0817425.1"/>
    <property type="molecule type" value="Genomic_DNA"/>
</dbReference>
<dbReference type="Pfam" id="PF11821">
    <property type="entry name" value="ActD"/>
    <property type="match status" value="1"/>
</dbReference>
<evidence type="ECO:0000313" key="2">
    <source>
        <dbReference type="EMBL" id="MDG0817425.1"/>
    </source>
</evidence>
<reference evidence="2" key="1">
    <citation type="submission" date="2022-08" db="EMBL/GenBank/DDBJ databases">
        <title>Novel Bdellovibrio Species Isolated from Svalbard: Designation Bdellovibrio svalbardensis.</title>
        <authorList>
            <person name="Mitchell R.J."/>
            <person name="Choi S.Y."/>
        </authorList>
    </citation>
    <scope>NUCLEOTIDE SEQUENCE</scope>
    <source>
        <strain evidence="2">PAP01</strain>
    </source>
</reference>
<evidence type="ECO:0000256" key="1">
    <source>
        <dbReference type="SAM" id="Phobius"/>
    </source>
</evidence>
<comment type="caution">
    <text evidence="2">The sequence shown here is derived from an EMBL/GenBank/DDBJ whole genome shotgun (WGS) entry which is preliminary data.</text>
</comment>
<protein>
    <submittedName>
        <fullName evidence="2">DUF3341 domain-containing protein</fullName>
    </submittedName>
</protein>
<gene>
    <name evidence="2" type="ORF">NWE73_13670</name>
</gene>
<dbReference type="InterPro" id="IPR021776">
    <property type="entry name" value="ActD"/>
</dbReference>
<name>A0ABT6DKP2_9BACT</name>
<keyword evidence="3" id="KW-1185">Reference proteome</keyword>
<accession>A0ABT6DKP2</accession>
<organism evidence="2 3">
    <name type="scientific">Bdellovibrio svalbardensis</name>
    <dbReference type="NCBI Taxonomy" id="2972972"/>
    <lineage>
        <taxon>Bacteria</taxon>
        <taxon>Pseudomonadati</taxon>
        <taxon>Bdellovibrionota</taxon>
        <taxon>Bdellovibrionia</taxon>
        <taxon>Bdellovibrionales</taxon>
        <taxon>Pseudobdellovibrionaceae</taxon>
        <taxon>Bdellovibrio</taxon>
    </lineage>
</organism>
<dbReference type="RefSeq" id="WP_277578898.1">
    <property type="nucleotide sequence ID" value="NZ_JANRMI010000004.1"/>
</dbReference>
<dbReference type="PANTHER" id="PTHR40394:SF2">
    <property type="entry name" value="QUINOL:CYTOCHROME C OXIDOREDUCTASE MEMBRANE PROTEIN"/>
    <property type="match status" value="1"/>
</dbReference>
<keyword evidence="1" id="KW-0472">Membrane</keyword>
<feature type="transmembrane region" description="Helical" evidence="1">
    <location>
        <begin position="55"/>
        <end position="77"/>
    </location>
</feature>
<dbReference type="PANTHER" id="PTHR40394">
    <property type="entry name" value="LIPOPROTEIN-RELATED"/>
    <property type="match status" value="1"/>
</dbReference>
<sequence length="174" mass="18962">MAAQYTKGIAGIWDSEALILKAAAKTREAGFTKFEAISAYPVHGMEEACGIKRSWIPYVTFVAALIGGTAGLALTYWTSAVDWAVNVGGKPFFSLPAFIPIIFELTILFAALSSVGALFYACKIPRMDPPVIDPDLSCHKFAIFIPHNDVGYDEAKIEKMFKDLGANTVKKTEY</sequence>
<keyword evidence="1" id="KW-0812">Transmembrane</keyword>